<reference evidence="8 9" key="1">
    <citation type="submission" date="2012-10" db="EMBL/GenBank/DDBJ databases">
        <authorList>
            <person name="Genoscope - CEA"/>
        </authorList>
    </citation>
    <scope>NUCLEOTIDE SEQUENCE [LARGE SCALE GENOMIC DNA]</scope>
    <source>
        <strain evidence="9">AM13 / DSM 14728</strain>
    </source>
</reference>
<evidence type="ECO:0000256" key="5">
    <source>
        <dbReference type="ARBA" id="ARBA00023288"/>
    </source>
</evidence>
<dbReference type="PANTHER" id="PTHR37011:SF1">
    <property type="entry name" value="POT FAMILY PEPTIDE TRANSPORT PROTEIN"/>
    <property type="match status" value="1"/>
</dbReference>
<dbReference type="STRING" id="1121451.DESAM_21944"/>
<dbReference type="NCBIfam" id="NF033216">
    <property type="entry name" value="lipo_YgdI_YgdR"/>
    <property type="match status" value="1"/>
</dbReference>
<organism evidence="8 9">
    <name type="scientific">Maridesulfovibrio hydrothermalis AM13 = DSM 14728</name>
    <dbReference type="NCBI Taxonomy" id="1121451"/>
    <lineage>
        <taxon>Bacteria</taxon>
        <taxon>Pseudomonadati</taxon>
        <taxon>Thermodesulfobacteriota</taxon>
        <taxon>Desulfovibrionia</taxon>
        <taxon>Desulfovibrionales</taxon>
        <taxon>Desulfovibrionaceae</taxon>
        <taxon>Maridesulfovibrio</taxon>
    </lineage>
</organism>
<evidence type="ECO:0000256" key="6">
    <source>
        <dbReference type="SAM" id="SignalP"/>
    </source>
</evidence>
<dbReference type="Proteomes" id="UP000010808">
    <property type="component" value="Chromosome"/>
</dbReference>
<dbReference type="PROSITE" id="PS51257">
    <property type="entry name" value="PROKAR_LIPOPROTEIN"/>
    <property type="match status" value="1"/>
</dbReference>
<keyword evidence="4" id="KW-0564">Palmitate</keyword>
<dbReference type="InterPro" id="IPR010920">
    <property type="entry name" value="LSM_dom_sf"/>
</dbReference>
<feature type="signal peptide" evidence="6">
    <location>
        <begin position="1"/>
        <end position="16"/>
    </location>
</feature>
<dbReference type="PATRIC" id="fig|1121451.3.peg.2176"/>
<dbReference type="InterPro" id="IPR010305">
    <property type="entry name" value="YgdI/YgdR-like"/>
</dbReference>
<keyword evidence="2 6" id="KW-0732">Signal</keyword>
<evidence type="ECO:0000256" key="3">
    <source>
        <dbReference type="ARBA" id="ARBA00023136"/>
    </source>
</evidence>
<keyword evidence="3" id="KW-0472">Membrane</keyword>
<evidence type="ECO:0000259" key="7">
    <source>
        <dbReference type="Pfam" id="PF06004"/>
    </source>
</evidence>
<sequence length="75" mass="8352">MKKVLISAFLCTFLFAATGCGSKHYTITKNDGSTAVSVGEPKFSKDSSSYKFENLDGQEVIIKREDVKEIRQNDK</sequence>
<dbReference type="AlphaFoldDB" id="L0RDB9"/>
<dbReference type="RefSeq" id="WP_015336818.1">
    <property type="nucleotide sequence ID" value="NC_020055.1"/>
</dbReference>
<evidence type="ECO:0000256" key="2">
    <source>
        <dbReference type="ARBA" id="ARBA00022729"/>
    </source>
</evidence>
<feature type="domain" description="Lipoprotein YgdI/YgdR-like SH3-like" evidence="7">
    <location>
        <begin position="25"/>
        <end position="71"/>
    </location>
</feature>
<dbReference type="KEGG" id="dhy:DESAM_21944"/>
<dbReference type="eggNOG" id="ENOG502ZKKI">
    <property type="taxonomic scope" value="Bacteria"/>
</dbReference>
<dbReference type="Gene3D" id="2.30.30.100">
    <property type="match status" value="1"/>
</dbReference>
<keyword evidence="5" id="KW-0449">Lipoprotein</keyword>
<dbReference type="SUPFAM" id="SSF50182">
    <property type="entry name" value="Sm-like ribonucleoproteins"/>
    <property type="match status" value="1"/>
</dbReference>
<dbReference type="PANTHER" id="PTHR37011">
    <property type="entry name" value="POT FAMILY PEPTIDE TRANSPORT PROTEIN-RELATED"/>
    <property type="match status" value="1"/>
</dbReference>
<keyword evidence="9" id="KW-1185">Reference proteome</keyword>
<keyword evidence="1" id="KW-1003">Cell membrane</keyword>
<dbReference type="OrthoDB" id="5459839at2"/>
<dbReference type="HOGENOM" id="CLU_182841_2_0_7"/>
<proteinExistence type="predicted"/>
<dbReference type="EMBL" id="FO203522">
    <property type="protein sequence ID" value="CCO24217.1"/>
    <property type="molecule type" value="Genomic_DNA"/>
</dbReference>
<evidence type="ECO:0000313" key="8">
    <source>
        <dbReference type="EMBL" id="CCO24217.1"/>
    </source>
</evidence>
<protein>
    <recommendedName>
        <fullName evidence="7">Lipoprotein YgdI/YgdR-like SH3-like domain-containing protein</fullName>
    </recommendedName>
</protein>
<evidence type="ECO:0000256" key="1">
    <source>
        <dbReference type="ARBA" id="ARBA00022475"/>
    </source>
</evidence>
<name>L0RDB9_9BACT</name>
<accession>L0RDB9</accession>
<dbReference type="Pfam" id="PF06004">
    <property type="entry name" value="DUF903"/>
    <property type="match status" value="1"/>
</dbReference>
<gene>
    <name evidence="8" type="ORF">DESAM_21944</name>
</gene>
<evidence type="ECO:0000313" key="9">
    <source>
        <dbReference type="Proteomes" id="UP000010808"/>
    </source>
</evidence>
<dbReference type="InterPro" id="IPR047807">
    <property type="entry name" value="YgdI/YgdR-like_SH3-like"/>
</dbReference>
<evidence type="ECO:0000256" key="4">
    <source>
        <dbReference type="ARBA" id="ARBA00023139"/>
    </source>
</evidence>
<feature type="chain" id="PRO_5003947842" description="Lipoprotein YgdI/YgdR-like SH3-like domain-containing protein" evidence="6">
    <location>
        <begin position="17"/>
        <end position="75"/>
    </location>
</feature>